<accession>A0A0L7QKL6</accession>
<dbReference type="EMBL" id="KQ414957">
    <property type="protein sequence ID" value="KOC59051.1"/>
    <property type="molecule type" value="Genomic_DNA"/>
</dbReference>
<keyword evidence="2 5" id="KW-0812">Transmembrane</keyword>
<feature type="transmembrane region" description="Helical" evidence="5">
    <location>
        <begin position="99"/>
        <end position="121"/>
    </location>
</feature>
<protein>
    <recommendedName>
        <fullName evidence="6">Amino acid transporter transmembrane domain-containing protein</fullName>
    </recommendedName>
</protein>
<dbReference type="STRING" id="597456.A0A0L7QKL6"/>
<evidence type="ECO:0000256" key="5">
    <source>
        <dbReference type="SAM" id="Phobius"/>
    </source>
</evidence>
<name>A0A0L7QKL6_9HYME</name>
<dbReference type="Pfam" id="PF01490">
    <property type="entry name" value="Aa_trans"/>
    <property type="match status" value="1"/>
</dbReference>
<evidence type="ECO:0000256" key="4">
    <source>
        <dbReference type="ARBA" id="ARBA00023136"/>
    </source>
</evidence>
<evidence type="ECO:0000313" key="7">
    <source>
        <dbReference type="EMBL" id="KOC59051.1"/>
    </source>
</evidence>
<organism evidence="7 8">
    <name type="scientific">Habropoda laboriosa</name>
    <dbReference type="NCBI Taxonomy" id="597456"/>
    <lineage>
        <taxon>Eukaryota</taxon>
        <taxon>Metazoa</taxon>
        <taxon>Ecdysozoa</taxon>
        <taxon>Arthropoda</taxon>
        <taxon>Hexapoda</taxon>
        <taxon>Insecta</taxon>
        <taxon>Pterygota</taxon>
        <taxon>Neoptera</taxon>
        <taxon>Endopterygota</taxon>
        <taxon>Hymenoptera</taxon>
        <taxon>Apocrita</taxon>
        <taxon>Aculeata</taxon>
        <taxon>Apoidea</taxon>
        <taxon>Anthophila</taxon>
        <taxon>Apidae</taxon>
        <taxon>Habropoda</taxon>
    </lineage>
</organism>
<keyword evidence="3 5" id="KW-1133">Transmembrane helix</keyword>
<evidence type="ECO:0000259" key="6">
    <source>
        <dbReference type="Pfam" id="PF01490"/>
    </source>
</evidence>
<reference evidence="7 8" key="1">
    <citation type="submission" date="2015-07" db="EMBL/GenBank/DDBJ databases">
        <title>The genome of Habropoda laboriosa.</title>
        <authorList>
            <person name="Pan H."/>
            <person name="Kapheim K."/>
        </authorList>
    </citation>
    <scope>NUCLEOTIDE SEQUENCE [LARGE SCALE GENOMIC DNA]</scope>
    <source>
        <strain evidence="7">0110345459</strain>
    </source>
</reference>
<gene>
    <name evidence="7" type="ORF">WH47_12865</name>
</gene>
<dbReference type="InterPro" id="IPR013057">
    <property type="entry name" value="AA_transpt_TM"/>
</dbReference>
<proteinExistence type="predicted"/>
<evidence type="ECO:0000256" key="3">
    <source>
        <dbReference type="ARBA" id="ARBA00022989"/>
    </source>
</evidence>
<dbReference type="GO" id="GO:0016020">
    <property type="term" value="C:membrane"/>
    <property type="evidence" value="ECO:0007669"/>
    <property type="project" value="UniProtKB-SubCell"/>
</dbReference>
<feature type="domain" description="Amino acid transporter transmembrane" evidence="6">
    <location>
        <begin position="93"/>
        <end position="209"/>
    </location>
</feature>
<evidence type="ECO:0000313" key="8">
    <source>
        <dbReference type="Proteomes" id="UP000053825"/>
    </source>
</evidence>
<sequence length="246" mass="27805">MQKLSQARSELRSAAGSDKGIQKLQFLKVHRHGGRGRDGESLVTGCDLPPPRLSLCKLTRSAGKRLRKCDCDDDVDEGKKKYLVGYYYYYYSVSQTIKITISLSVMFSLGLAYFVPFTVIWPKIKSKFEDIKYAKIMFRFSGAIATTLVALAIPQLIPLLGLLTAISMTTIMLLVPVVIETATKWERATRFLLVKNISISVVWVLLMTLYAIFNVAQCRYVLKRLKFASNGIDKPCAQNYTFELVY</sequence>
<feature type="transmembrane region" description="Helical" evidence="5">
    <location>
        <begin position="191"/>
        <end position="213"/>
    </location>
</feature>
<keyword evidence="4 5" id="KW-0472">Membrane</keyword>
<comment type="subcellular location">
    <subcellularLocation>
        <location evidence="1">Membrane</location>
    </subcellularLocation>
</comment>
<feature type="transmembrane region" description="Helical" evidence="5">
    <location>
        <begin position="133"/>
        <end position="153"/>
    </location>
</feature>
<evidence type="ECO:0000256" key="1">
    <source>
        <dbReference type="ARBA" id="ARBA00004370"/>
    </source>
</evidence>
<keyword evidence="8" id="KW-1185">Reference proteome</keyword>
<dbReference type="Proteomes" id="UP000053825">
    <property type="component" value="Unassembled WGS sequence"/>
</dbReference>
<evidence type="ECO:0000256" key="2">
    <source>
        <dbReference type="ARBA" id="ARBA00022692"/>
    </source>
</evidence>
<feature type="transmembrane region" description="Helical" evidence="5">
    <location>
        <begin position="159"/>
        <end position="179"/>
    </location>
</feature>
<dbReference type="AlphaFoldDB" id="A0A0L7QKL6"/>